<feature type="compositionally biased region" description="Polar residues" evidence="1">
    <location>
        <begin position="16"/>
        <end position="27"/>
    </location>
</feature>
<accession>A0A4Y2W5C3</accession>
<sequence length="125" mass="14360">DNKEFPEDTDFGSVPEQENQTAVNLDTENIKRKIDENDFRQVKTFDKSDPLHIEEDFPQSRCREYKSCDSSTLEDYIFSADMRMNKDSEDKSAENSETKCEAMDATETFRNENGVTNDEPNVAVG</sequence>
<feature type="non-terminal residue" evidence="2">
    <location>
        <position position="1"/>
    </location>
</feature>
<proteinExistence type="predicted"/>
<evidence type="ECO:0000313" key="3">
    <source>
        <dbReference type="Proteomes" id="UP000499080"/>
    </source>
</evidence>
<organism evidence="2 3">
    <name type="scientific">Araneus ventricosus</name>
    <name type="common">Orbweaver spider</name>
    <name type="synonym">Epeira ventricosa</name>
    <dbReference type="NCBI Taxonomy" id="182803"/>
    <lineage>
        <taxon>Eukaryota</taxon>
        <taxon>Metazoa</taxon>
        <taxon>Ecdysozoa</taxon>
        <taxon>Arthropoda</taxon>
        <taxon>Chelicerata</taxon>
        <taxon>Arachnida</taxon>
        <taxon>Araneae</taxon>
        <taxon>Araneomorphae</taxon>
        <taxon>Entelegynae</taxon>
        <taxon>Araneoidea</taxon>
        <taxon>Araneidae</taxon>
        <taxon>Araneus</taxon>
    </lineage>
</organism>
<name>A0A4Y2W5C3_ARAVE</name>
<dbReference type="AlphaFoldDB" id="A0A4Y2W5C3"/>
<comment type="caution">
    <text evidence="2">The sequence shown here is derived from an EMBL/GenBank/DDBJ whole genome shotgun (WGS) entry which is preliminary data.</text>
</comment>
<dbReference type="Proteomes" id="UP000499080">
    <property type="component" value="Unassembled WGS sequence"/>
</dbReference>
<gene>
    <name evidence="2" type="ORF">AVEN_179079_1</name>
</gene>
<dbReference type="EMBL" id="BGPR01055505">
    <property type="protein sequence ID" value="GBO32061.1"/>
    <property type="molecule type" value="Genomic_DNA"/>
</dbReference>
<protein>
    <submittedName>
        <fullName evidence="2">Uncharacterized protein</fullName>
    </submittedName>
</protein>
<evidence type="ECO:0000313" key="2">
    <source>
        <dbReference type="EMBL" id="GBO32061.1"/>
    </source>
</evidence>
<evidence type="ECO:0000256" key="1">
    <source>
        <dbReference type="SAM" id="MobiDB-lite"/>
    </source>
</evidence>
<keyword evidence="3" id="KW-1185">Reference proteome</keyword>
<reference evidence="2 3" key="1">
    <citation type="journal article" date="2019" name="Sci. Rep.">
        <title>Orb-weaving spider Araneus ventricosus genome elucidates the spidroin gene catalogue.</title>
        <authorList>
            <person name="Kono N."/>
            <person name="Nakamura H."/>
            <person name="Ohtoshi R."/>
            <person name="Moran D.A.P."/>
            <person name="Shinohara A."/>
            <person name="Yoshida Y."/>
            <person name="Fujiwara M."/>
            <person name="Mori M."/>
            <person name="Tomita M."/>
            <person name="Arakawa K."/>
        </authorList>
    </citation>
    <scope>NUCLEOTIDE SEQUENCE [LARGE SCALE GENOMIC DNA]</scope>
</reference>
<feature type="region of interest" description="Disordered" evidence="1">
    <location>
        <begin position="1"/>
        <end position="29"/>
    </location>
</feature>